<keyword evidence="1" id="KW-0963">Cytoplasm</keyword>
<dbReference type="InterPro" id="IPR036527">
    <property type="entry name" value="SCP2_sterol-bd_dom_sf"/>
</dbReference>
<comment type="similarity">
    <text evidence="1">Belongs to the UbiJ family.</text>
</comment>
<comment type="pathway">
    <text evidence="1">Cofactor biosynthesis; ubiquinone biosynthesis.</text>
</comment>
<dbReference type="InterPro" id="IPR003033">
    <property type="entry name" value="SCP2_sterol-bd_dom"/>
</dbReference>
<comment type="caution">
    <text evidence="3">The sequence shown here is derived from an EMBL/GenBank/DDBJ whole genome shotgun (WGS) entry which is preliminary data.</text>
</comment>
<dbReference type="GO" id="GO:0005737">
    <property type="term" value="C:cytoplasm"/>
    <property type="evidence" value="ECO:0007669"/>
    <property type="project" value="UniProtKB-SubCell"/>
</dbReference>
<comment type="subcellular location">
    <subcellularLocation>
        <location evidence="1">Cytoplasm</location>
    </subcellularLocation>
</comment>
<evidence type="ECO:0000256" key="1">
    <source>
        <dbReference type="HAMAP-Rule" id="MF_02215"/>
    </source>
</evidence>
<accession>A0A316FI31</accession>
<dbReference type="GO" id="GO:0006744">
    <property type="term" value="P:ubiquinone biosynthetic process"/>
    <property type="evidence" value="ECO:0007669"/>
    <property type="project" value="UniProtKB-UniRule"/>
</dbReference>
<keyword evidence="3" id="KW-0830">Ubiquinone</keyword>
<dbReference type="UniPathway" id="UPA00232"/>
<dbReference type="Proteomes" id="UP000245790">
    <property type="component" value="Unassembled WGS sequence"/>
</dbReference>
<keyword evidence="1" id="KW-0831">Ubiquinone biosynthesis</keyword>
<evidence type="ECO:0000259" key="2">
    <source>
        <dbReference type="Pfam" id="PF02036"/>
    </source>
</evidence>
<dbReference type="Pfam" id="PF02036">
    <property type="entry name" value="SCP2"/>
    <property type="match status" value="1"/>
</dbReference>
<dbReference type="OrthoDB" id="9796077at2"/>
<sequence>MLTFNILSASALEKIINRVIALDPDVSSKRQKLDQKRVAIELTNWSLTYVFYFTDEKIIVESTKQQDCQVTLKGSSFAFFNMASQENGGDALFKGEVHFEGEISTAQSFQTFWSSLSIDWEEHLSSYTGDIIAHQAGHLFKKAQQQAKHILQTAKLNTTEYLREEALMTPSVVEVEHFYEQLDDLKSDVNRFSARLQRLQKIMTQN</sequence>
<protein>
    <recommendedName>
        <fullName evidence="1">Ubiquinone biosynthesis accessory factor UbiJ</fullName>
    </recommendedName>
</protein>
<keyword evidence="4" id="KW-1185">Reference proteome</keyword>
<feature type="domain" description="SCP2" evidence="2">
    <location>
        <begin position="16"/>
        <end position="111"/>
    </location>
</feature>
<name>A0A316FI31_9GAMM</name>
<dbReference type="PANTHER" id="PTHR38693:SF1">
    <property type="entry name" value="UBIQUINONE BIOSYNTHESIS ACCESSORY FACTOR UBIJ"/>
    <property type="match status" value="1"/>
</dbReference>
<proteinExistence type="inferred from homology"/>
<dbReference type="EMBL" id="QGGU01000009">
    <property type="protein sequence ID" value="PWK48581.1"/>
    <property type="molecule type" value="Genomic_DNA"/>
</dbReference>
<evidence type="ECO:0000313" key="3">
    <source>
        <dbReference type="EMBL" id="PWK48581.1"/>
    </source>
</evidence>
<dbReference type="InterPro" id="IPR038989">
    <property type="entry name" value="UbiJ"/>
</dbReference>
<dbReference type="HAMAP" id="MF_02215">
    <property type="entry name" value="UbiJ"/>
    <property type="match status" value="1"/>
</dbReference>
<comment type="function">
    <text evidence="1">Required for ubiquinone (coenzyme Q) biosynthesis. Binds hydrophobic ubiquinone biosynthetic intermediates via its SCP2 domain and is essential for the stability of the Ubi complex. May constitute a docking platform where Ubi enzymes assemble and access their SCP2-bound polyprenyl substrates.</text>
</comment>
<evidence type="ECO:0000313" key="4">
    <source>
        <dbReference type="Proteomes" id="UP000245790"/>
    </source>
</evidence>
<reference evidence="3 4" key="1">
    <citation type="submission" date="2018-05" db="EMBL/GenBank/DDBJ databases">
        <title>Genomic Encyclopedia of Type Strains, Phase IV (KMG-IV): sequencing the most valuable type-strain genomes for metagenomic binning, comparative biology and taxonomic classification.</title>
        <authorList>
            <person name="Goeker M."/>
        </authorList>
    </citation>
    <scope>NUCLEOTIDE SEQUENCE [LARGE SCALE GENOMIC DNA]</scope>
    <source>
        <strain evidence="3 4">DSM 25350</strain>
    </source>
</reference>
<dbReference type="AlphaFoldDB" id="A0A316FI31"/>
<dbReference type="RefSeq" id="WP_109764252.1">
    <property type="nucleotide sequence ID" value="NZ_QGGU01000009.1"/>
</dbReference>
<dbReference type="PANTHER" id="PTHR38693">
    <property type="entry name" value="UBIQUINONE BIOSYNTHESIS PROTEIN UBIJ"/>
    <property type="match status" value="1"/>
</dbReference>
<organism evidence="3 4">
    <name type="scientific">Pleionea mediterranea</name>
    <dbReference type="NCBI Taxonomy" id="523701"/>
    <lineage>
        <taxon>Bacteria</taxon>
        <taxon>Pseudomonadati</taxon>
        <taxon>Pseudomonadota</taxon>
        <taxon>Gammaproteobacteria</taxon>
        <taxon>Oceanospirillales</taxon>
        <taxon>Pleioneaceae</taxon>
        <taxon>Pleionea</taxon>
    </lineage>
</organism>
<gene>
    <name evidence="1" type="primary">ubiJ</name>
    <name evidence="3" type="ORF">C8D97_109132</name>
</gene>
<dbReference type="SUPFAM" id="SSF55718">
    <property type="entry name" value="SCP-like"/>
    <property type="match status" value="1"/>
</dbReference>